<keyword evidence="3" id="KW-1185">Reference proteome</keyword>
<proteinExistence type="predicted"/>
<evidence type="ECO:0000259" key="1">
    <source>
        <dbReference type="Pfam" id="PF18701"/>
    </source>
</evidence>
<sequence length="112" mass="12383">MSITSERCTSSGYNLTIGLVVIRLDVPRRAALVNPSFPVRSSSTTARTLPLGDVVIVQDDFKRQIQRTLAVVEELLTGNDGLTRDARLSTSSRITTRPIIKLYPLEVHCDDN</sequence>
<dbReference type="Pfam" id="PF18701">
    <property type="entry name" value="DUF5641"/>
    <property type="match status" value="1"/>
</dbReference>
<accession>A0A9D4BRD8</accession>
<reference evidence="2" key="1">
    <citation type="journal article" date="2019" name="bioRxiv">
        <title>The Genome of the Zebra Mussel, Dreissena polymorpha: A Resource for Invasive Species Research.</title>
        <authorList>
            <person name="McCartney M.A."/>
            <person name="Auch B."/>
            <person name="Kono T."/>
            <person name="Mallez S."/>
            <person name="Zhang Y."/>
            <person name="Obille A."/>
            <person name="Becker A."/>
            <person name="Abrahante J.E."/>
            <person name="Garbe J."/>
            <person name="Badalamenti J.P."/>
            <person name="Herman A."/>
            <person name="Mangelson H."/>
            <person name="Liachko I."/>
            <person name="Sullivan S."/>
            <person name="Sone E.D."/>
            <person name="Koren S."/>
            <person name="Silverstein K.A.T."/>
            <person name="Beckman K.B."/>
            <person name="Gohl D.M."/>
        </authorList>
    </citation>
    <scope>NUCLEOTIDE SEQUENCE</scope>
    <source>
        <strain evidence="2">Duluth1</strain>
        <tissue evidence="2">Whole animal</tissue>
    </source>
</reference>
<reference evidence="2" key="2">
    <citation type="submission" date="2020-11" db="EMBL/GenBank/DDBJ databases">
        <authorList>
            <person name="McCartney M.A."/>
            <person name="Auch B."/>
            <person name="Kono T."/>
            <person name="Mallez S."/>
            <person name="Becker A."/>
            <person name="Gohl D.M."/>
            <person name="Silverstein K.A.T."/>
            <person name="Koren S."/>
            <person name="Bechman K.B."/>
            <person name="Herman A."/>
            <person name="Abrahante J.E."/>
            <person name="Garbe J."/>
        </authorList>
    </citation>
    <scope>NUCLEOTIDE SEQUENCE</scope>
    <source>
        <strain evidence="2">Duluth1</strain>
        <tissue evidence="2">Whole animal</tissue>
    </source>
</reference>
<dbReference type="InterPro" id="IPR040676">
    <property type="entry name" value="DUF5641"/>
</dbReference>
<comment type="caution">
    <text evidence="2">The sequence shown here is derived from an EMBL/GenBank/DDBJ whole genome shotgun (WGS) entry which is preliminary data.</text>
</comment>
<name>A0A9D4BRD8_DREPO</name>
<protein>
    <recommendedName>
        <fullName evidence="1">DUF5641 domain-containing protein</fullName>
    </recommendedName>
</protein>
<feature type="domain" description="DUF5641" evidence="1">
    <location>
        <begin position="45"/>
        <end position="105"/>
    </location>
</feature>
<dbReference type="Proteomes" id="UP000828390">
    <property type="component" value="Unassembled WGS sequence"/>
</dbReference>
<organism evidence="2 3">
    <name type="scientific">Dreissena polymorpha</name>
    <name type="common">Zebra mussel</name>
    <name type="synonym">Mytilus polymorpha</name>
    <dbReference type="NCBI Taxonomy" id="45954"/>
    <lineage>
        <taxon>Eukaryota</taxon>
        <taxon>Metazoa</taxon>
        <taxon>Spiralia</taxon>
        <taxon>Lophotrochozoa</taxon>
        <taxon>Mollusca</taxon>
        <taxon>Bivalvia</taxon>
        <taxon>Autobranchia</taxon>
        <taxon>Heteroconchia</taxon>
        <taxon>Euheterodonta</taxon>
        <taxon>Imparidentia</taxon>
        <taxon>Neoheterodontei</taxon>
        <taxon>Myida</taxon>
        <taxon>Dreissenoidea</taxon>
        <taxon>Dreissenidae</taxon>
        <taxon>Dreissena</taxon>
    </lineage>
</organism>
<evidence type="ECO:0000313" key="2">
    <source>
        <dbReference type="EMBL" id="KAH3704611.1"/>
    </source>
</evidence>
<gene>
    <name evidence="2" type="ORF">DPMN_079670</name>
</gene>
<dbReference type="AlphaFoldDB" id="A0A9D4BRD8"/>
<evidence type="ECO:0000313" key="3">
    <source>
        <dbReference type="Proteomes" id="UP000828390"/>
    </source>
</evidence>
<dbReference type="EMBL" id="JAIWYP010000015">
    <property type="protein sequence ID" value="KAH3704611.1"/>
    <property type="molecule type" value="Genomic_DNA"/>
</dbReference>